<feature type="binding site" evidence="8">
    <location>
        <position position="300"/>
    </location>
    <ligand>
        <name>Fe cation</name>
        <dbReference type="ChEBI" id="CHEBI:24875"/>
    </ligand>
</feature>
<dbReference type="InterPro" id="IPR017860">
    <property type="entry name" value="Peptidase_M22_CS"/>
</dbReference>
<proteinExistence type="inferred from homology"/>
<comment type="catalytic activity">
    <reaction evidence="7 8">
        <text>L-threonylcarbamoyladenylate + adenosine(37) in tRNA = N(6)-L-threonylcarbamoyladenosine(37) in tRNA + AMP + H(+)</text>
        <dbReference type="Rhea" id="RHEA:37059"/>
        <dbReference type="Rhea" id="RHEA-COMP:10162"/>
        <dbReference type="Rhea" id="RHEA-COMP:10163"/>
        <dbReference type="ChEBI" id="CHEBI:15378"/>
        <dbReference type="ChEBI" id="CHEBI:73682"/>
        <dbReference type="ChEBI" id="CHEBI:74411"/>
        <dbReference type="ChEBI" id="CHEBI:74418"/>
        <dbReference type="ChEBI" id="CHEBI:456215"/>
        <dbReference type="EC" id="2.3.1.234"/>
    </reaction>
</comment>
<dbReference type="AlphaFoldDB" id="A0A4D6Y926"/>
<feature type="binding site" evidence="8">
    <location>
        <position position="166"/>
    </location>
    <ligand>
        <name>substrate</name>
    </ligand>
</feature>
<evidence type="ECO:0000259" key="9">
    <source>
        <dbReference type="Pfam" id="PF00814"/>
    </source>
</evidence>
<keyword evidence="2 8" id="KW-0808">Transferase</keyword>
<evidence type="ECO:0000313" key="11">
    <source>
        <dbReference type="Proteomes" id="UP000298738"/>
    </source>
</evidence>
<dbReference type="GO" id="GO:0005506">
    <property type="term" value="F:iron ion binding"/>
    <property type="evidence" value="ECO:0007669"/>
    <property type="project" value="UniProtKB-UniRule"/>
</dbReference>
<name>A0A4D6Y926_9GAMM</name>
<keyword evidence="3 8" id="KW-0819">tRNA processing</keyword>
<comment type="caution">
    <text evidence="8">Lacks conserved residue(s) required for the propagation of feature annotation.</text>
</comment>
<comment type="cofactor">
    <cofactor evidence="8">
        <name>Fe(2+)</name>
        <dbReference type="ChEBI" id="CHEBI:29033"/>
    </cofactor>
    <text evidence="8">Binds 1 Fe(2+) ion per subunit.</text>
</comment>
<evidence type="ECO:0000256" key="7">
    <source>
        <dbReference type="ARBA" id="ARBA00048117"/>
    </source>
</evidence>
<reference evidence="10 11" key="2">
    <citation type="submission" date="2019-05" db="EMBL/GenBank/DDBJ databases">
        <title>Genome evolution of the obligate endosymbiont Buchnera aphidicola.</title>
        <authorList>
            <person name="Moran N.A."/>
        </authorList>
    </citation>
    <scope>NUCLEOTIDE SEQUENCE [LARGE SCALE GENOMIC DNA]</scope>
    <source>
        <strain evidence="10 11">Hla</strain>
    </source>
</reference>
<dbReference type="OrthoDB" id="9806197at2"/>
<comment type="similarity">
    <text evidence="8">Belongs to the KAE1 / TsaD family.</text>
</comment>
<dbReference type="FunFam" id="3.30.420.40:FF:000040">
    <property type="entry name" value="tRNA N6-adenosine threonylcarbamoyltransferase"/>
    <property type="match status" value="1"/>
</dbReference>
<dbReference type="NCBIfam" id="TIGR00329">
    <property type="entry name" value="gcp_kae1"/>
    <property type="match status" value="1"/>
</dbReference>
<dbReference type="RefSeq" id="WP_158357226.1">
    <property type="nucleotide sequence ID" value="NZ_CP034876.1"/>
</dbReference>
<feature type="binding site" evidence="8">
    <location>
        <begin position="133"/>
        <end position="137"/>
    </location>
    <ligand>
        <name>substrate</name>
    </ligand>
</feature>
<evidence type="ECO:0000313" key="10">
    <source>
        <dbReference type="EMBL" id="QCI20805.1"/>
    </source>
</evidence>
<dbReference type="GO" id="GO:0002949">
    <property type="term" value="P:tRNA threonylcarbamoyladenosine modification"/>
    <property type="evidence" value="ECO:0007669"/>
    <property type="project" value="UniProtKB-UniRule"/>
</dbReference>
<feature type="binding site" evidence="8">
    <location>
        <position position="110"/>
    </location>
    <ligand>
        <name>Fe cation</name>
        <dbReference type="ChEBI" id="CHEBI:24875"/>
    </ligand>
</feature>
<evidence type="ECO:0000256" key="5">
    <source>
        <dbReference type="ARBA" id="ARBA00023004"/>
    </source>
</evidence>
<keyword evidence="1 8" id="KW-0963">Cytoplasm</keyword>
<dbReference type="GO" id="GO:0005737">
    <property type="term" value="C:cytoplasm"/>
    <property type="evidence" value="ECO:0007669"/>
    <property type="project" value="UniProtKB-SubCell"/>
</dbReference>
<evidence type="ECO:0000256" key="2">
    <source>
        <dbReference type="ARBA" id="ARBA00022679"/>
    </source>
</evidence>
<dbReference type="SUPFAM" id="SSF53067">
    <property type="entry name" value="Actin-like ATPase domain"/>
    <property type="match status" value="2"/>
</dbReference>
<dbReference type="Proteomes" id="UP000298738">
    <property type="component" value="Chromosome"/>
</dbReference>
<dbReference type="InterPro" id="IPR017861">
    <property type="entry name" value="KAE1/TsaD"/>
</dbReference>
<evidence type="ECO:0000256" key="4">
    <source>
        <dbReference type="ARBA" id="ARBA00022723"/>
    </source>
</evidence>
<evidence type="ECO:0000256" key="3">
    <source>
        <dbReference type="ARBA" id="ARBA00022694"/>
    </source>
</evidence>
<keyword evidence="6 8" id="KW-0012">Acyltransferase</keyword>
<keyword evidence="4 8" id="KW-0479">Metal-binding</keyword>
<dbReference type="HAMAP" id="MF_01445">
    <property type="entry name" value="TsaD"/>
    <property type="match status" value="1"/>
</dbReference>
<protein>
    <recommendedName>
        <fullName evidence="8">tRNA N6-adenosine threonylcarbamoyltransferase</fullName>
        <ecNumber evidence="8">2.3.1.234</ecNumber>
    </recommendedName>
    <alternativeName>
        <fullName evidence="8">N6-L-threonylcarbamoyladenine synthase</fullName>
        <shortName evidence="8">t(6)A synthase</shortName>
    </alternativeName>
    <alternativeName>
        <fullName evidence="8">t(6)A37 threonylcarbamoyladenosine biosynthesis protein TsaD</fullName>
    </alternativeName>
    <alternativeName>
        <fullName evidence="8">tRNA threonylcarbamoyladenosine biosynthesis protein TsaD</fullName>
    </alternativeName>
</protein>
<dbReference type="GO" id="GO:0061711">
    <property type="term" value="F:tRNA N(6)-L-threonylcarbamoyladenine synthase activity"/>
    <property type="evidence" value="ECO:0007669"/>
    <property type="project" value="UniProtKB-EC"/>
</dbReference>
<evidence type="ECO:0000256" key="1">
    <source>
        <dbReference type="ARBA" id="ARBA00022490"/>
    </source>
</evidence>
<feature type="binding site" evidence="8">
    <location>
        <position position="114"/>
    </location>
    <ligand>
        <name>Fe cation</name>
        <dbReference type="ChEBI" id="CHEBI:24875"/>
    </ligand>
</feature>
<dbReference type="InterPro" id="IPR000905">
    <property type="entry name" value="Gcp-like_dom"/>
</dbReference>
<dbReference type="PROSITE" id="PS01016">
    <property type="entry name" value="GLYCOPROTEASE"/>
    <property type="match status" value="1"/>
</dbReference>
<evidence type="ECO:0000256" key="6">
    <source>
        <dbReference type="ARBA" id="ARBA00023315"/>
    </source>
</evidence>
<comment type="function">
    <text evidence="8">Required for the formation of a threonylcarbamoyl group on adenosine at position 37 (t(6)A37) in tRNAs that read codons beginning with adenine. Is involved in the transfer of the threonylcarbamoyl moiety of threonylcarbamoyl-AMP (TC-AMP) to the N6 group of A37, together with TsaE and TsaB. TsaD likely plays a direct catalytic role in this reaction.</text>
</comment>
<comment type="subcellular location">
    <subcellularLocation>
        <location evidence="8">Cytoplasm</location>
    </subcellularLocation>
</comment>
<organism evidence="10 11">
    <name type="scientific">Buchnera aphidicola</name>
    <name type="common">Hyperomyzus lactucae</name>
    <dbReference type="NCBI Taxonomy" id="1241860"/>
    <lineage>
        <taxon>Bacteria</taxon>
        <taxon>Pseudomonadati</taxon>
        <taxon>Pseudomonadota</taxon>
        <taxon>Gammaproteobacteria</taxon>
        <taxon>Enterobacterales</taxon>
        <taxon>Erwiniaceae</taxon>
        <taxon>Buchnera</taxon>
    </lineage>
</organism>
<evidence type="ECO:0000256" key="8">
    <source>
        <dbReference type="HAMAP-Rule" id="MF_01445"/>
    </source>
</evidence>
<dbReference type="NCBIfam" id="TIGR03723">
    <property type="entry name" value="T6A_TsaD_YgjD"/>
    <property type="match status" value="1"/>
</dbReference>
<feature type="domain" description="Gcp-like" evidence="9">
    <location>
        <begin position="24"/>
        <end position="307"/>
    </location>
</feature>
<dbReference type="PRINTS" id="PR00789">
    <property type="entry name" value="OSIALOPTASE"/>
</dbReference>
<dbReference type="PANTHER" id="PTHR11735">
    <property type="entry name" value="TRNA N6-ADENOSINE THREONYLCARBAMOYLTRANSFERASE"/>
    <property type="match status" value="1"/>
</dbReference>
<keyword evidence="5 8" id="KW-0408">Iron</keyword>
<sequence length="340" mass="37922">MKVLGIETSCDDTGIAIYDSEEGLLINEIYNQKKLHNMYGGIIPELASREHMKAMIFLLKKIFYKKKIFQGIDLISYTAGPGLVGSLLVGATFACSLGLSLNIPVIPVNHMEGHLLSPMLDCTLIEFPFIGLLVSGKHTQIIAAYRLGEYEILGNCLDDAAGEAFDKTAKLLGLKYPGGPELSKLARSGIKKSFYFPRPMIHDPSLNFSFSGLKTYAAQVIKKSNQSIQEKANIARAFEDAVIDILLIKTKKALTKKKWKRLIIAGGVSANYILRKKAEKMVKEYFNGQVFFSSLDFCTDNAAMIAYLGLLRYKEAEYPQLEILVKPKWSISNMCYKKFS</sequence>
<dbReference type="Gene3D" id="3.30.420.40">
    <property type="match status" value="2"/>
</dbReference>
<dbReference type="PANTHER" id="PTHR11735:SF6">
    <property type="entry name" value="TRNA N6-ADENOSINE THREONYLCARBAMOYLTRANSFERASE, MITOCHONDRIAL"/>
    <property type="match status" value="1"/>
</dbReference>
<dbReference type="EC" id="2.3.1.234" evidence="8"/>
<reference evidence="10 11" key="1">
    <citation type="submission" date="2018-12" db="EMBL/GenBank/DDBJ databases">
        <authorList>
            <person name="Chong R.A."/>
        </authorList>
    </citation>
    <scope>NUCLEOTIDE SEQUENCE [LARGE SCALE GENOMIC DNA]</scope>
    <source>
        <strain evidence="10 11">Hla</strain>
    </source>
</reference>
<feature type="binding site" evidence="8">
    <location>
        <position position="179"/>
    </location>
    <ligand>
        <name>substrate</name>
    </ligand>
</feature>
<feature type="binding site" evidence="8">
    <location>
        <position position="271"/>
    </location>
    <ligand>
        <name>substrate</name>
    </ligand>
</feature>
<accession>A0A4D6Y926</accession>
<dbReference type="EMBL" id="CP034876">
    <property type="protein sequence ID" value="QCI20805.1"/>
    <property type="molecule type" value="Genomic_DNA"/>
</dbReference>
<dbReference type="InterPro" id="IPR043129">
    <property type="entry name" value="ATPase_NBD"/>
</dbReference>
<gene>
    <name evidence="8 10" type="primary">tsaD</name>
    <name evidence="10" type="ORF">D9V68_00290</name>
</gene>
<dbReference type="InterPro" id="IPR022450">
    <property type="entry name" value="TsaD"/>
</dbReference>
<dbReference type="Pfam" id="PF00814">
    <property type="entry name" value="TsaD"/>
    <property type="match status" value="1"/>
</dbReference>